<name>A0A660SDF7_UNCT6</name>
<evidence type="ECO:0000313" key="3">
    <source>
        <dbReference type="Proteomes" id="UP000282321"/>
    </source>
</evidence>
<accession>A0A660SDF7</accession>
<dbReference type="AlphaFoldDB" id="A0A660SDF7"/>
<comment type="caution">
    <text evidence="2">The sequence shown here is derived from an EMBL/GenBank/DDBJ whole genome shotgun (WGS) entry which is preliminary data.</text>
</comment>
<dbReference type="EMBL" id="QNBC01000001">
    <property type="protein sequence ID" value="RKX68206.1"/>
    <property type="molecule type" value="Genomic_DNA"/>
</dbReference>
<feature type="domain" description="DUF4097" evidence="1">
    <location>
        <begin position="52"/>
        <end position="252"/>
    </location>
</feature>
<evidence type="ECO:0000259" key="1">
    <source>
        <dbReference type="Pfam" id="PF13349"/>
    </source>
</evidence>
<proteinExistence type="predicted"/>
<dbReference type="Pfam" id="PF13349">
    <property type="entry name" value="DUF4097"/>
    <property type="match status" value="1"/>
</dbReference>
<dbReference type="InterPro" id="IPR025164">
    <property type="entry name" value="Toastrack_DUF4097"/>
</dbReference>
<reference evidence="2 3" key="1">
    <citation type="submission" date="2018-06" db="EMBL/GenBank/DDBJ databases">
        <title>Extensive metabolic versatility and redundancy in microbially diverse, dynamic hydrothermal sediments.</title>
        <authorList>
            <person name="Dombrowski N."/>
            <person name="Teske A."/>
            <person name="Baker B.J."/>
        </authorList>
    </citation>
    <scope>NUCLEOTIDE SEQUENCE [LARGE SCALE GENOMIC DNA]</scope>
    <source>
        <strain evidence="2">B35_G9</strain>
    </source>
</reference>
<sequence>MNESIRKILKLVAEKKISSEDGEKLIREILRHEKENSEEGDTLNVDNIETGIKNIDISALSTDLTISGIDKDGVDARADGPMTGTQKGDTFFIKSQKADDIIVDANRSLNVRAKILSGDIELNGIEGNLNITTVSGDIRIIATRGGFVKSVSGDIDIREINGNITVKSVSGDIRLNIIDSTLLTVEAISSDIYIELPRNIGTEFNIQSKSGDIDVGFDMNNISKRERGLLIANRGDGHLKINVNVKSGDIHIKEY</sequence>
<protein>
    <recommendedName>
        <fullName evidence="1">DUF4097 domain-containing protein</fullName>
    </recommendedName>
</protein>
<gene>
    <name evidence="2" type="ORF">DRP44_00100</name>
</gene>
<organism evidence="2 3">
    <name type="scientific">candidate division TA06 bacterium</name>
    <dbReference type="NCBI Taxonomy" id="2250710"/>
    <lineage>
        <taxon>Bacteria</taxon>
        <taxon>Bacteria division TA06</taxon>
    </lineage>
</organism>
<evidence type="ECO:0000313" key="2">
    <source>
        <dbReference type="EMBL" id="RKX68206.1"/>
    </source>
</evidence>
<dbReference type="Proteomes" id="UP000282321">
    <property type="component" value="Unassembled WGS sequence"/>
</dbReference>